<comment type="caution">
    <text evidence="1">The sequence shown here is derived from an EMBL/GenBank/DDBJ whole genome shotgun (WGS) entry which is preliminary data.</text>
</comment>
<organism evidence="1 2">
    <name type="scientific">Morella rubra</name>
    <name type="common">Chinese bayberry</name>
    <dbReference type="NCBI Taxonomy" id="262757"/>
    <lineage>
        <taxon>Eukaryota</taxon>
        <taxon>Viridiplantae</taxon>
        <taxon>Streptophyta</taxon>
        <taxon>Embryophyta</taxon>
        <taxon>Tracheophyta</taxon>
        <taxon>Spermatophyta</taxon>
        <taxon>Magnoliopsida</taxon>
        <taxon>eudicotyledons</taxon>
        <taxon>Gunneridae</taxon>
        <taxon>Pentapetalae</taxon>
        <taxon>rosids</taxon>
        <taxon>fabids</taxon>
        <taxon>Fagales</taxon>
        <taxon>Myricaceae</taxon>
        <taxon>Morella</taxon>
    </lineage>
</organism>
<sequence>MDQRMLLPNIQPNSKFLPPQELNMLAIQKRMTRGSRSTSKIEELLHKTCIQSLSNISNRMAHDKIV</sequence>
<protein>
    <submittedName>
        <fullName evidence="1">Uncharacterized protein</fullName>
    </submittedName>
</protein>
<keyword evidence="2" id="KW-1185">Reference proteome</keyword>
<name>A0A6A1VDX3_9ROSI</name>
<evidence type="ECO:0000313" key="1">
    <source>
        <dbReference type="EMBL" id="KAB1210048.1"/>
    </source>
</evidence>
<accession>A0A6A1VDX3</accession>
<gene>
    <name evidence="1" type="ORF">CJ030_MR6G008501</name>
</gene>
<dbReference type="Proteomes" id="UP000516437">
    <property type="component" value="Chromosome 6"/>
</dbReference>
<dbReference type="AlphaFoldDB" id="A0A6A1VDX3"/>
<dbReference type="EMBL" id="RXIC02000024">
    <property type="protein sequence ID" value="KAB1210048.1"/>
    <property type="molecule type" value="Genomic_DNA"/>
</dbReference>
<evidence type="ECO:0000313" key="2">
    <source>
        <dbReference type="Proteomes" id="UP000516437"/>
    </source>
</evidence>
<reference evidence="1 2" key="1">
    <citation type="journal article" date="2019" name="Plant Biotechnol. J.">
        <title>The red bayberry genome and genetic basis of sex determination.</title>
        <authorList>
            <person name="Jia H.M."/>
            <person name="Jia H.J."/>
            <person name="Cai Q.L."/>
            <person name="Wang Y."/>
            <person name="Zhao H.B."/>
            <person name="Yang W.F."/>
            <person name="Wang G.Y."/>
            <person name="Li Y.H."/>
            <person name="Zhan D.L."/>
            <person name="Shen Y.T."/>
            <person name="Niu Q.F."/>
            <person name="Chang L."/>
            <person name="Qiu J."/>
            <person name="Zhao L."/>
            <person name="Xie H.B."/>
            <person name="Fu W.Y."/>
            <person name="Jin J."/>
            <person name="Li X.W."/>
            <person name="Jiao Y."/>
            <person name="Zhou C.C."/>
            <person name="Tu T."/>
            <person name="Chai C.Y."/>
            <person name="Gao J.L."/>
            <person name="Fan L.J."/>
            <person name="van de Weg E."/>
            <person name="Wang J.Y."/>
            <person name="Gao Z.S."/>
        </authorList>
    </citation>
    <scope>NUCLEOTIDE SEQUENCE [LARGE SCALE GENOMIC DNA]</scope>
    <source>
        <tissue evidence="1">Leaves</tissue>
    </source>
</reference>
<proteinExistence type="predicted"/>